<organism evidence="1 2">
    <name type="scientific">Candidatus Uhrbacteria bacterium CG_4_9_14_3_um_filter_50_9</name>
    <dbReference type="NCBI Taxonomy" id="1975035"/>
    <lineage>
        <taxon>Bacteria</taxon>
        <taxon>Candidatus Uhriibacteriota</taxon>
    </lineage>
</organism>
<name>A0A2M7XAT3_9BACT</name>
<gene>
    <name evidence="1" type="ORF">CO174_05460</name>
</gene>
<proteinExistence type="predicted"/>
<dbReference type="AlphaFoldDB" id="A0A2M7XAT3"/>
<dbReference type="EMBL" id="PFWU01000055">
    <property type="protein sequence ID" value="PJA45001.1"/>
    <property type="molecule type" value="Genomic_DNA"/>
</dbReference>
<comment type="caution">
    <text evidence="1">The sequence shown here is derived from an EMBL/GenBank/DDBJ whole genome shotgun (WGS) entry which is preliminary data.</text>
</comment>
<accession>A0A2M7XAT3</accession>
<sequence>MMNMLWFSSPFQGEISGLTRQLQANGFKQKEDFWEDGQGRRVEVPKASGDPLKLGIPSSDLVSEQEQLEFLLGLLGLEDDDIQSV</sequence>
<dbReference type="Proteomes" id="UP000229385">
    <property type="component" value="Unassembled WGS sequence"/>
</dbReference>
<protein>
    <submittedName>
        <fullName evidence="1">Uncharacterized protein</fullName>
    </submittedName>
</protein>
<reference evidence="2" key="1">
    <citation type="submission" date="2017-09" db="EMBL/GenBank/DDBJ databases">
        <title>Depth-based differentiation of microbial function through sediment-hosted aquifers and enrichment of novel symbionts in the deep terrestrial subsurface.</title>
        <authorList>
            <person name="Probst A.J."/>
            <person name="Ladd B."/>
            <person name="Jarett J.K."/>
            <person name="Geller-Mcgrath D.E."/>
            <person name="Sieber C.M.K."/>
            <person name="Emerson J.B."/>
            <person name="Anantharaman K."/>
            <person name="Thomas B.C."/>
            <person name="Malmstrom R."/>
            <person name="Stieglmeier M."/>
            <person name="Klingl A."/>
            <person name="Woyke T."/>
            <person name="Ryan C.M."/>
            <person name="Banfield J.F."/>
        </authorList>
    </citation>
    <scope>NUCLEOTIDE SEQUENCE [LARGE SCALE GENOMIC DNA]</scope>
</reference>
<evidence type="ECO:0000313" key="2">
    <source>
        <dbReference type="Proteomes" id="UP000229385"/>
    </source>
</evidence>
<evidence type="ECO:0000313" key="1">
    <source>
        <dbReference type="EMBL" id="PJA45001.1"/>
    </source>
</evidence>